<dbReference type="Gene3D" id="3.30.70.920">
    <property type="match status" value="1"/>
</dbReference>
<dbReference type="InterPro" id="IPR036388">
    <property type="entry name" value="WH-like_DNA-bd_sf"/>
</dbReference>
<dbReference type="PANTHER" id="PTHR30154:SF34">
    <property type="entry name" value="TRANSCRIPTIONAL REGULATOR AZLB"/>
    <property type="match status" value="1"/>
</dbReference>
<dbReference type="InterPro" id="IPR011991">
    <property type="entry name" value="ArsR-like_HTH"/>
</dbReference>
<dbReference type="InterPro" id="IPR019887">
    <property type="entry name" value="Tscrpt_reg_AsnC/Lrp_C"/>
</dbReference>
<evidence type="ECO:0000256" key="1">
    <source>
        <dbReference type="ARBA" id="ARBA00023015"/>
    </source>
</evidence>
<keyword evidence="6" id="KW-1185">Reference proteome</keyword>
<dbReference type="GO" id="GO:0043200">
    <property type="term" value="P:response to amino acid"/>
    <property type="evidence" value="ECO:0007669"/>
    <property type="project" value="TreeGrafter"/>
</dbReference>
<keyword evidence="2" id="KW-0238">DNA-binding</keyword>
<dbReference type="GO" id="GO:0005829">
    <property type="term" value="C:cytosol"/>
    <property type="evidence" value="ECO:0007669"/>
    <property type="project" value="TreeGrafter"/>
</dbReference>
<dbReference type="Proteomes" id="UP000219050">
    <property type="component" value="Chromosome"/>
</dbReference>
<sequence length="151" mass="17156">MLDDTDRRILRQYQADPDLTVAALSERANVSAGACWRRLEKMRAAGIIQGQERVIDWAALGYAVQVSLRVTLDKTQRLAFDEFIAAARALPEVLEIQTFLGRTDVRLLVIARDMGHYMDVYRSRILHLPHMADIEPLMHVATIRSDESLPL</sequence>
<dbReference type="AlphaFoldDB" id="A0A291LYA5"/>
<protein>
    <submittedName>
        <fullName evidence="5">AsnC family transcriptional regulator</fullName>
    </submittedName>
</protein>
<gene>
    <name evidence="5" type="ORF">CBW24_05450</name>
</gene>
<evidence type="ECO:0000313" key="5">
    <source>
        <dbReference type="EMBL" id="ATI41498.1"/>
    </source>
</evidence>
<keyword evidence="3" id="KW-0804">Transcription</keyword>
<evidence type="ECO:0000256" key="2">
    <source>
        <dbReference type="ARBA" id="ARBA00023125"/>
    </source>
</evidence>
<evidence type="ECO:0000313" key="6">
    <source>
        <dbReference type="Proteomes" id="UP000219050"/>
    </source>
</evidence>
<dbReference type="InterPro" id="IPR011008">
    <property type="entry name" value="Dimeric_a/b-barrel"/>
</dbReference>
<accession>A0A291LYA5</accession>
<feature type="domain" description="HTH asnC-type" evidence="4">
    <location>
        <begin position="2"/>
        <end position="63"/>
    </location>
</feature>
<dbReference type="SUPFAM" id="SSF54909">
    <property type="entry name" value="Dimeric alpha+beta barrel"/>
    <property type="match status" value="1"/>
</dbReference>
<dbReference type="Pfam" id="PF13412">
    <property type="entry name" value="HTH_24"/>
    <property type="match status" value="1"/>
</dbReference>
<dbReference type="InterPro" id="IPR000485">
    <property type="entry name" value="AsnC-type_HTH_dom"/>
</dbReference>
<dbReference type="SMART" id="SM00344">
    <property type="entry name" value="HTH_ASNC"/>
    <property type="match status" value="1"/>
</dbReference>
<dbReference type="RefSeq" id="WP_088662116.1">
    <property type="nucleotide sequence ID" value="NZ_CP021404.1"/>
</dbReference>
<dbReference type="GO" id="GO:0043565">
    <property type="term" value="F:sequence-specific DNA binding"/>
    <property type="evidence" value="ECO:0007669"/>
    <property type="project" value="InterPro"/>
</dbReference>
<dbReference type="Pfam" id="PF01037">
    <property type="entry name" value="AsnC_trans_reg"/>
    <property type="match status" value="1"/>
</dbReference>
<dbReference type="InterPro" id="IPR036390">
    <property type="entry name" value="WH_DNA-bd_sf"/>
</dbReference>
<keyword evidence="1" id="KW-0805">Transcription regulation</keyword>
<dbReference type="CDD" id="cd00090">
    <property type="entry name" value="HTH_ARSR"/>
    <property type="match status" value="1"/>
</dbReference>
<reference evidence="5 6" key="1">
    <citation type="submission" date="2017-05" db="EMBL/GenBank/DDBJ databases">
        <title>Comparative genomic and metabolic analysis of manganese-oxidizing mechanisms in Celeribater manganoxidans DY25T: its adaption to the environment of polymetallic nodule.</title>
        <authorList>
            <person name="Wang X."/>
        </authorList>
    </citation>
    <scope>NUCLEOTIDE SEQUENCE [LARGE SCALE GENOMIC DNA]</scope>
    <source>
        <strain evidence="5 6">DY25</strain>
    </source>
</reference>
<dbReference type="PROSITE" id="PS50956">
    <property type="entry name" value="HTH_ASNC_2"/>
    <property type="match status" value="1"/>
</dbReference>
<dbReference type="PANTHER" id="PTHR30154">
    <property type="entry name" value="LEUCINE-RESPONSIVE REGULATORY PROTEIN"/>
    <property type="match status" value="1"/>
</dbReference>
<dbReference type="OrthoDB" id="7853257at2"/>
<proteinExistence type="predicted"/>
<dbReference type="EMBL" id="CP021404">
    <property type="protein sequence ID" value="ATI41498.1"/>
    <property type="molecule type" value="Genomic_DNA"/>
</dbReference>
<dbReference type="SUPFAM" id="SSF46785">
    <property type="entry name" value="Winged helix' DNA-binding domain"/>
    <property type="match status" value="1"/>
</dbReference>
<name>A0A291LYA5_9RHOB</name>
<dbReference type="KEGG" id="cmag:CBW24_05450"/>
<evidence type="ECO:0000256" key="3">
    <source>
        <dbReference type="ARBA" id="ARBA00023163"/>
    </source>
</evidence>
<dbReference type="PRINTS" id="PR00033">
    <property type="entry name" value="HTHASNC"/>
</dbReference>
<dbReference type="Gene3D" id="1.10.10.10">
    <property type="entry name" value="Winged helix-like DNA-binding domain superfamily/Winged helix DNA-binding domain"/>
    <property type="match status" value="1"/>
</dbReference>
<evidence type="ECO:0000259" key="4">
    <source>
        <dbReference type="PROSITE" id="PS50956"/>
    </source>
</evidence>
<dbReference type="GO" id="GO:0006355">
    <property type="term" value="P:regulation of DNA-templated transcription"/>
    <property type="evidence" value="ECO:0007669"/>
    <property type="project" value="UniProtKB-ARBA"/>
</dbReference>
<dbReference type="InterPro" id="IPR019888">
    <property type="entry name" value="Tscrpt_reg_AsnC-like"/>
</dbReference>
<organism evidence="5 6">
    <name type="scientific">Pacificitalea manganoxidans</name>
    <dbReference type="NCBI Taxonomy" id="1411902"/>
    <lineage>
        <taxon>Bacteria</taxon>
        <taxon>Pseudomonadati</taxon>
        <taxon>Pseudomonadota</taxon>
        <taxon>Alphaproteobacteria</taxon>
        <taxon>Rhodobacterales</taxon>
        <taxon>Paracoccaceae</taxon>
        <taxon>Pacificitalea</taxon>
    </lineage>
</organism>